<feature type="region of interest" description="Disordered" evidence="1">
    <location>
        <begin position="1"/>
        <end position="77"/>
    </location>
</feature>
<feature type="region of interest" description="Disordered" evidence="1">
    <location>
        <begin position="855"/>
        <end position="939"/>
    </location>
</feature>
<accession>A0ABR4D9R0</accession>
<feature type="compositionally biased region" description="Low complexity" evidence="1">
    <location>
        <begin position="121"/>
        <end position="140"/>
    </location>
</feature>
<proteinExistence type="predicted"/>
<feature type="compositionally biased region" description="Basic and acidic residues" evidence="1">
    <location>
        <begin position="627"/>
        <end position="637"/>
    </location>
</feature>
<feature type="compositionally biased region" description="Polar residues" evidence="1">
    <location>
        <begin position="675"/>
        <end position="684"/>
    </location>
</feature>
<feature type="compositionally biased region" description="Pro residues" evidence="1">
    <location>
        <begin position="1066"/>
        <end position="1082"/>
    </location>
</feature>
<dbReference type="InterPro" id="IPR037138">
    <property type="entry name" value="His_deacetylse_dom_sf"/>
</dbReference>
<feature type="region of interest" description="Disordered" evidence="1">
    <location>
        <begin position="1060"/>
        <end position="1116"/>
    </location>
</feature>
<dbReference type="Gene3D" id="3.40.800.20">
    <property type="entry name" value="Histone deacetylase domain"/>
    <property type="match status" value="1"/>
</dbReference>
<feature type="compositionally biased region" description="Low complexity" evidence="1">
    <location>
        <begin position="901"/>
        <end position="932"/>
    </location>
</feature>
<feature type="compositionally biased region" description="Polar residues" evidence="1">
    <location>
        <begin position="1"/>
        <end position="10"/>
    </location>
</feature>
<feature type="compositionally biased region" description="Basic residues" evidence="1">
    <location>
        <begin position="825"/>
        <end position="834"/>
    </location>
</feature>
<feature type="region of interest" description="Disordered" evidence="1">
    <location>
        <begin position="955"/>
        <end position="1044"/>
    </location>
</feature>
<feature type="compositionally biased region" description="Basic and acidic residues" evidence="1">
    <location>
        <begin position="778"/>
        <end position="790"/>
    </location>
</feature>
<feature type="compositionally biased region" description="Low complexity" evidence="1">
    <location>
        <begin position="1028"/>
        <end position="1038"/>
    </location>
</feature>
<dbReference type="InterPro" id="IPR023696">
    <property type="entry name" value="Ureohydrolase_dom_sf"/>
</dbReference>
<dbReference type="InterPro" id="IPR000286">
    <property type="entry name" value="HDACs"/>
</dbReference>
<dbReference type="CDD" id="cd09998">
    <property type="entry name" value="HDAC_Hos3"/>
    <property type="match status" value="1"/>
</dbReference>
<feature type="compositionally biased region" description="Low complexity" evidence="1">
    <location>
        <begin position="972"/>
        <end position="1019"/>
    </location>
</feature>
<dbReference type="PANTHER" id="PTHR47558:SF1">
    <property type="entry name" value="HISTONE DEACETYLASE HOS3"/>
    <property type="match status" value="1"/>
</dbReference>
<feature type="compositionally biased region" description="Low complexity" evidence="1">
    <location>
        <begin position="1200"/>
        <end position="1210"/>
    </location>
</feature>
<sequence>MSAPSSSSNLPNHQAHDAHDAHNAPHGGDAPSQSLRQLAISTSSPASAKPPRPSGRVSTGPSPLKLADPSPASPRTAGAVLTPLRSASVSVVPSSRSGTPTLLRKASMNSLHSASGPTPTRRASVANLVSSASSSASSRPRAGRSPRRSVSPEPVREHVIPTPWSLANAHFKAELEAHHGPLPTRRAETVVVLQDACYGHRYSRPRASRAHLSTIVERPERLKACALGVSAAYVRLGDRHQDGAFPIHPDGDAASLPSVPFRIHRSARRLSLTSPTVTNVHGARWMEELKLMCDTAEMKLAGGGKELQRPDMGRGANAEEPPQLHEGDLYLCADSLEAMEGALGGVCDAVDAVFQPEGPRRAFVAIRPPGHHCSASHPSGFCWVNNVHVGIMHAVLSHGLTHAAIVDFDLHHGDGSQAIAWQHNARGLAAARNAAGWKKTSVGYFSLHDINSYPCEMGDEEKVRNASVCIDGAHGQTVWNVHLQPWKTEADFWALYESKYAVLLDKTRAYLKGQTERLRSAGLNARAAIFVSAGFDASEHEDPGMQRHGVNVPTEFYARFTRDLVRIAAEEGTSVEGRIVSVLEGGYSDRALCSGVLSHLCGLAGDGPGGRDPGPAASGSEAGPARARKDSSASERGARRYEPAWWSAAELDALEATLAKPVPAPRVIRTGPEPNYTSPTQASQAKAVVPKARRSMSGLSLAAGLEPPRSFEPPSPPPLEVPWTIAACELTKLLIPTGRTTTSCTHEELNAEATKARRERQAAALLTAANPARSGAPLEDRPSTRMALRERKPKPLPADDGLDAKSRRKTVAGAAVLPSEDPSRGRGKQPHAPRRLSAASTVVSAESVDLADAAAQNVAARAEPGATEDGSVPAPPGSATGPAGGSLTVKKTRAPKKEAAPRAPRATKKTAAGGKEAPAASAESGAAAPPAKAGDEMDKLAGAMKKIKITVITKAQKEAREQERLEREKAAAPRPASRPASSSASVSGDTVTSVSPSTITPTPTDARLSSPAFSAASQFQPPPPPTPAALSTTAPQAADVSTPTAASLPAAVDAHRIPFLRAPRRQNPPHPATTRPSPPPTRQHPRTTSSTTNPTGRRRGTIPPGAQQAPPVAPAQRVPHAIRPLLAGLGASAAGHDNHGAVVGGVVVVVAPEVARQGGPHAVAGQTGGPAQVQQHGLHTVCGAPGRVGGEGARGDKDQGAAAGARSGSG</sequence>
<feature type="compositionally biased region" description="Low complexity" evidence="1">
    <location>
        <begin position="613"/>
        <end position="625"/>
    </location>
</feature>
<dbReference type="Pfam" id="PF00850">
    <property type="entry name" value="Hist_deacetyl"/>
    <property type="match status" value="1"/>
</dbReference>
<feature type="compositionally biased region" description="Basic and acidic residues" evidence="1">
    <location>
        <begin position="955"/>
        <end position="971"/>
    </location>
</feature>
<dbReference type="Proteomes" id="UP001600064">
    <property type="component" value="Unassembled WGS sequence"/>
</dbReference>
<dbReference type="PRINTS" id="PR01270">
    <property type="entry name" value="HDASUPER"/>
</dbReference>
<dbReference type="SUPFAM" id="SSF52768">
    <property type="entry name" value="Arginase/deacetylase"/>
    <property type="match status" value="1"/>
</dbReference>
<feature type="region of interest" description="Disordered" evidence="1">
    <location>
        <begin position="665"/>
        <end position="689"/>
    </location>
</feature>
<evidence type="ECO:0000313" key="4">
    <source>
        <dbReference type="Proteomes" id="UP001600064"/>
    </source>
</evidence>
<evidence type="ECO:0000313" key="3">
    <source>
        <dbReference type="EMBL" id="KAL2267012.1"/>
    </source>
</evidence>
<feature type="region of interest" description="Disordered" evidence="1">
    <location>
        <begin position="769"/>
        <end position="840"/>
    </location>
</feature>
<dbReference type="GeneID" id="98125405"/>
<reference evidence="3 4" key="1">
    <citation type="journal article" date="2024" name="Commun. Biol.">
        <title>Comparative genomic analysis of thermophilic fungi reveals convergent evolutionary adaptations and gene losses.</title>
        <authorList>
            <person name="Steindorff A.S."/>
            <person name="Aguilar-Pontes M.V."/>
            <person name="Robinson A.J."/>
            <person name="Andreopoulos B."/>
            <person name="LaButti K."/>
            <person name="Kuo A."/>
            <person name="Mondo S."/>
            <person name="Riley R."/>
            <person name="Otillar R."/>
            <person name="Haridas S."/>
            <person name="Lipzen A."/>
            <person name="Grimwood J."/>
            <person name="Schmutz J."/>
            <person name="Clum A."/>
            <person name="Reid I.D."/>
            <person name="Moisan M.C."/>
            <person name="Butler G."/>
            <person name="Nguyen T.T.M."/>
            <person name="Dewar K."/>
            <person name="Conant G."/>
            <person name="Drula E."/>
            <person name="Henrissat B."/>
            <person name="Hansel C."/>
            <person name="Singer S."/>
            <person name="Hutchinson M.I."/>
            <person name="de Vries R.P."/>
            <person name="Natvig D.O."/>
            <person name="Powell A.J."/>
            <person name="Tsang A."/>
            <person name="Grigoriev I.V."/>
        </authorList>
    </citation>
    <scope>NUCLEOTIDE SEQUENCE [LARGE SCALE GENOMIC DNA]</scope>
    <source>
        <strain evidence="3 4">ATCC 22073</strain>
    </source>
</reference>
<keyword evidence="4" id="KW-1185">Reference proteome</keyword>
<feature type="domain" description="Histone deacetylase" evidence="2">
    <location>
        <begin position="272"/>
        <end position="601"/>
    </location>
</feature>
<protein>
    <recommendedName>
        <fullName evidence="2">Histone deacetylase domain-containing protein</fullName>
    </recommendedName>
</protein>
<feature type="compositionally biased region" description="Basic and acidic residues" evidence="1">
    <location>
        <begin position="14"/>
        <end position="23"/>
    </location>
</feature>
<gene>
    <name evidence="3" type="ORF">VTJ83DRAFT_4289</name>
</gene>
<feature type="region of interest" description="Disordered" evidence="1">
    <location>
        <begin position="1159"/>
        <end position="1210"/>
    </location>
</feature>
<dbReference type="EMBL" id="JAZGUE010000004">
    <property type="protein sequence ID" value="KAL2267012.1"/>
    <property type="molecule type" value="Genomic_DNA"/>
</dbReference>
<dbReference type="InterPro" id="IPR023801">
    <property type="entry name" value="His_deacetylse_dom"/>
</dbReference>
<dbReference type="PANTHER" id="PTHR47558">
    <property type="entry name" value="HISTONE DEACETYLASE HOS3"/>
    <property type="match status" value="1"/>
</dbReference>
<feature type="region of interest" description="Disordered" evidence="1">
    <location>
        <begin position="608"/>
        <end position="637"/>
    </location>
</feature>
<name>A0ABR4D9R0_9PEZI</name>
<evidence type="ECO:0000259" key="2">
    <source>
        <dbReference type="Pfam" id="PF00850"/>
    </source>
</evidence>
<dbReference type="InterPro" id="IPR053244">
    <property type="entry name" value="HDAC_HD_type_1"/>
</dbReference>
<evidence type="ECO:0000256" key="1">
    <source>
        <dbReference type="SAM" id="MobiDB-lite"/>
    </source>
</evidence>
<dbReference type="RefSeq" id="XP_070865739.1">
    <property type="nucleotide sequence ID" value="XM_071010761.1"/>
</dbReference>
<feature type="region of interest" description="Disordered" evidence="1">
    <location>
        <begin position="108"/>
        <end position="156"/>
    </location>
</feature>
<feature type="compositionally biased region" description="Low complexity" evidence="1">
    <location>
        <begin position="1103"/>
        <end position="1116"/>
    </location>
</feature>
<organism evidence="3 4">
    <name type="scientific">Remersonia thermophila</name>
    <dbReference type="NCBI Taxonomy" id="72144"/>
    <lineage>
        <taxon>Eukaryota</taxon>
        <taxon>Fungi</taxon>
        <taxon>Dikarya</taxon>
        <taxon>Ascomycota</taxon>
        <taxon>Pezizomycotina</taxon>
        <taxon>Sordariomycetes</taxon>
        <taxon>Sordariomycetidae</taxon>
        <taxon>Sordariales</taxon>
        <taxon>Sordariales incertae sedis</taxon>
        <taxon>Remersonia</taxon>
    </lineage>
</organism>
<feature type="compositionally biased region" description="Polar residues" evidence="1">
    <location>
        <begin position="108"/>
        <end position="118"/>
    </location>
</feature>
<comment type="caution">
    <text evidence="3">The sequence shown here is derived from an EMBL/GenBank/DDBJ whole genome shotgun (WGS) entry which is preliminary data.</text>
</comment>